<evidence type="ECO:0000313" key="2">
    <source>
        <dbReference type="EMBL" id="AMP99418.1"/>
    </source>
</evidence>
<dbReference type="Proteomes" id="UP000071561">
    <property type="component" value="Chromosome"/>
</dbReference>
<sequence length="362" mass="38709" precursor="true">MKNLKLIFTICLFALITSCSKSKDEVVAPTLPPVVKPDPPKITNIYVAGWRYNSKLVPVATLWKNGVATELTDGTTNLAQAYSVYVSETNDVYVTGKDGLKTVLWKNGVATVLSSELYSGAYSIFVSGTDVYVAGFDHGFAVVWKNGVAVKLASGPKFSRAYSVYVNGNDVYAAGYEFLEGRKTAATLWKNGVAVRLSDGTKHAVAKAVFVSGTDVYVSSEENIDPEDGNLPGNQGIGSTPLSKSVVKIWKNGVTDNLTDGTKQAIGNSLFVNGSDVYVAGYENDGITCTAKLWRNKIAANLVSGSYEKIGMITANSVFVNDSDVYVVVNEGGTAKTWKNLFFVQEINSESGGATALSVFVK</sequence>
<dbReference type="PATRIC" id="fig|188932.3.peg.2640"/>
<evidence type="ECO:0000313" key="3">
    <source>
        <dbReference type="Proteomes" id="UP000071561"/>
    </source>
</evidence>
<evidence type="ECO:0000256" key="1">
    <source>
        <dbReference type="SAM" id="SignalP"/>
    </source>
</evidence>
<name>A0A127VER0_9SPHI</name>
<dbReference type="AlphaFoldDB" id="A0A127VER0"/>
<dbReference type="PROSITE" id="PS51257">
    <property type="entry name" value="PROKAR_LIPOPROTEIN"/>
    <property type="match status" value="1"/>
</dbReference>
<accession>A0A127VER0</accession>
<gene>
    <name evidence="2" type="ORF">AY601_2529</name>
</gene>
<feature type="chain" id="PRO_5007280512" evidence="1">
    <location>
        <begin position="24"/>
        <end position="362"/>
    </location>
</feature>
<dbReference type="KEGG" id="pcm:AY601_2529"/>
<keyword evidence="1" id="KW-0732">Signal</keyword>
<keyword evidence="3" id="KW-1185">Reference proteome</keyword>
<proteinExistence type="predicted"/>
<feature type="signal peptide" evidence="1">
    <location>
        <begin position="1"/>
        <end position="23"/>
    </location>
</feature>
<dbReference type="EMBL" id="CP014504">
    <property type="protein sequence ID" value="AMP99418.1"/>
    <property type="molecule type" value="Genomic_DNA"/>
</dbReference>
<reference evidence="2 3" key="1">
    <citation type="submission" date="2016-03" db="EMBL/GenBank/DDBJ databases">
        <title>Complete genome sequence of Pedobacter cryoconitis PAMC 27485.</title>
        <authorList>
            <person name="Lee J."/>
            <person name="Kim O.-S."/>
        </authorList>
    </citation>
    <scope>NUCLEOTIDE SEQUENCE [LARGE SCALE GENOMIC DNA]</scope>
    <source>
        <strain evidence="2 3">PAMC 27485</strain>
    </source>
</reference>
<dbReference type="RefSeq" id="WP_198163513.1">
    <property type="nucleotide sequence ID" value="NZ_CP014504.1"/>
</dbReference>
<protein>
    <submittedName>
        <fullName evidence="2">Uncharacterized protein</fullName>
    </submittedName>
</protein>
<organism evidence="2 3">
    <name type="scientific">Pedobacter cryoconitis</name>
    <dbReference type="NCBI Taxonomy" id="188932"/>
    <lineage>
        <taxon>Bacteria</taxon>
        <taxon>Pseudomonadati</taxon>
        <taxon>Bacteroidota</taxon>
        <taxon>Sphingobacteriia</taxon>
        <taxon>Sphingobacteriales</taxon>
        <taxon>Sphingobacteriaceae</taxon>
        <taxon>Pedobacter</taxon>
    </lineage>
</organism>